<evidence type="ECO:0000313" key="2">
    <source>
        <dbReference type="Proteomes" id="UP000013521"/>
    </source>
</evidence>
<protein>
    <submittedName>
        <fullName evidence="1">Putative long-chain-fatty-acid-ligase protein</fullName>
    </submittedName>
</protein>
<dbReference type="GO" id="GO:0016874">
    <property type="term" value="F:ligase activity"/>
    <property type="evidence" value="ECO:0007669"/>
    <property type="project" value="UniProtKB-KW"/>
</dbReference>
<dbReference type="KEGG" id="npa:UCRNP2_5368"/>
<gene>
    <name evidence="1" type="ORF">UCRNP2_5368</name>
</gene>
<dbReference type="HOGENOM" id="CLU_2359481_0_0_1"/>
<dbReference type="Proteomes" id="UP000013521">
    <property type="component" value="Unassembled WGS sequence"/>
</dbReference>
<dbReference type="OrthoDB" id="6509636at2759"/>
<keyword evidence="1" id="KW-0436">Ligase</keyword>
<proteinExistence type="predicted"/>
<name>R1G8N3_BOTPV</name>
<dbReference type="AlphaFoldDB" id="R1G8N3"/>
<sequence length="96" mass="10577">MYFTPPSYIPQLPFQPPDTVPIHDFLFSHEQKYGRHPIAASKPAFTCGTTGKSYSVAEVTQRIEHLARALSAELGWQVNAGDPMDKVLGIFSLNSG</sequence>
<evidence type="ECO:0000313" key="1">
    <source>
        <dbReference type="EMBL" id="EOD47885.1"/>
    </source>
</evidence>
<dbReference type="STRING" id="1287680.R1G8N3"/>
<reference evidence="2" key="1">
    <citation type="journal article" date="2013" name="Genome Announc.">
        <title>Draft genome sequence of Neofusicoccum parvum isolate UCR-NP2, a fungal vascular pathogen associated with grapevine cankers.</title>
        <authorList>
            <person name="Blanco-Ulate B."/>
            <person name="Rolshausen P."/>
            <person name="Cantu D."/>
        </authorList>
    </citation>
    <scope>NUCLEOTIDE SEQUENCE [LARGE SCALE GENOMIC DNA]</scope>
    <source>
        <strain evidence="2">UCR-NP2</strain>
    </source>
</reference>
<organism evidence="1 2">
    <name type="scientific">Botryosphaeria parva (strain UCR-NP2)</name>
    <name type="common">Grapevine canker fungus</name>
    <name type="synonym">Neofusicoccum parvum</name>
    <dbReference type="NCBI Taxonomy" id="1287680"/>
    <lineage>
        <taxon>Eukaryota</taxon>
        <taxon>Fungi</taxon>
        <taxon>Dikarya</taxon>
        <taxon>Ascomycota</taxon>
        <taxon>Pezizomycotina</taxon>
        <taxon>Dothideomycetes</taxon>
        <taxon>Dothideomycetes incertae sedis</taxon>
        <taxon>Botryosphaeriales</taxon>
        <taxon>Botryosphaeriaceae</taxon>
        <taxon>Neofusicoccum</taxon>
    </lineage>
</organism>
<dbReference type="EMBL" id="KB916284">
    <property type="protein sequence ID" value="EOD47885.1"/>
    <property type="molecule type" value="Genomic_DNA"/>
</dbReference>
<accession>R1G8N3</accession>
<dbReference type="OMA" id="FSHEQKY"/>